<protein>
    <submittedName>
        <fullName evidence="1">Uncharacterized protein</fullName>
    </submittedName>
</protein>
<proteinExistence type="predicted"/>
<reference evidence="1 2" key="1">
    <citation type="submission" date="2018-07" db="EMBL/GenBank/DDBJ databases">
        <title>A draft genome of a endophytic bacteria, a new species of Pedobacter.</title>
        <authorList>
            <person name="Zhang Z.D."/>
            <person name="Chen Z.J."/>
        </authorList>
    </citation>
    <scope>NUCLEOTIDE SEQUENCE [LARGE SCALE GENOMIC DNA]</scope>
    <source>
        <strain evidence="1 2">RS10</strain>
    </source>
</reference>
<dbReference type="EMBL" id="QNQU01000011">
    <property type="protein sequence ID" value="RBQ06316.1"/>
    <property type="molecule type" value="Genomic_DNA"/>
</dbReference>
<name>A0A366KXJ7_9SPHI</name>
<sequence>MQGTPLKEIKYENVDGTPYLLDYWIKGKVTLKSGKQYADMSLKYDVMDDKLIFQGENGNSMYFTEPVTAFELSNISSGRSSKFVNGLPAADHYNNLSYYEVIFSGQISLLKKTSKTITENKEYGSAVVNKSFKTTNSYFSLSDGKFSKITLNKKTITTLFPSKEQQLSDYLKKEKIDLKNDGDLERLLEYLNKI</sequence>
<accession>A0A366KXJ7</accession>
<gene>
    <name evidence="1" type="ORF">DRW42_14625</name>
</gene>
<evidence type="ECO:0000313" key="1">
    <source>
        <dbReference type="EMBL" id="RBQ06316.1"/>
    </source>
</evidence>
<dbReference type="Proteomes" id="UP000252081">
    <property type="component" value="Unassembled WGS sequence"/>
</dbReference>
<keyword evidence="2" id="KW-1185">Reference proteome</keyword>
<dbReference type="AlphaFoldDB" id="A0A366KXJ7"/>
<organism evidence="1 2">
    <name type="scientific">Pedobacter miscanthi</name>
    <dbReference type="NCBI Taxonomy" id="2259170"/>
    <lineage>
        <taxon>Bacteria</taxon>
        <taxon>Pseudomonadati</taxon>
        <taxon>Bacteroidota</taxon>
        <taxon>Sphingobacteriia</taxon>
        <taxon>Sphingobacteriales</taxon>
        <taxon>Sphingobacteriaceae</taxon>
        <taxon>Pedobacter</taxon>
    </lineage>
</organism>
<evidence type="ECO:0000313" key="2">
    <source>
        <dbReference type="Proteomes" id="UP000252081"/>
    </source>
</evidence>
<comment type="caution">
    <text evidence="1">The sequence shown here is derived from an EMBL/GenBank/DDBJ whole genome shotgun (WGS) entry which is preliminary data.</text>
</comment>